<dbReference type="EMBL" id="JACHXF010000018">
    <property type="protein sequence ID" value="MBB3099403.1"/>
    <property type="molecule type" value="Genomic_DNA"/>
</dbReference>
<name>A0A7W5ANC4_9ACTN</name>
<comment type="caution">
    <text evidence="1">The sequence shown here is derived from an EMBL/GenBank/DDBJ whole genome shotgun (WGS) entry which is preliminary data.</text>
</comment>
<reference evidence="1 2" key="1">
    <citation type="submission" date="2020-08" db="EMBL/GenBank/DDBJ databases">
        <title>Genomic Encyclopedia of Type Strains, Phase III (KMG-III): the genomes of soil and plant-associated and newly described type strains.</title>
        <authorList>
            <person name="Whitman W."/>
        </authorList>
    </citation>
    <scope>NUCLEOTIDE SEQUENCE [LARGE SCALE GENOMIC DNA]</scope>
    <source>
        <strain evidence="1 2">CECT 3287</strain>
    </source>
</reference>
<dbReference type="Proteomes" id="UP000590749">
    <property type="component" value="Unassembled WGS sequence"/>
</dbReference>
<protein>
    <recommendedName>
        <fullName evidence="3">Minor tail protein</fullName>
    </recommendedName>
</protein>
<organism evidence="1 2">
    <name type="scientific">Actinoplanes campanulatus</name>
    <dbReference type="NCBI Taxonomy" id="113559"/>
    <lineage>
        <taxon>Bacteria</taxon>
        <taxon>Bacillati</taxon>
        <taxon>Actinomycetota</taxon>
        <taxon>Actinomycetes</taxon>
        <taxon>Micromonosporales</taxon>
        <taxon>Micromonosporaceae</taxon>
        <taxon>Actinoplanes</taxon>
    </lineage>
</organism>
<dbReference type="AlphaFoldDB" id="A0A7W5ANC4"/>
<dbReference type="RefSeq" id="WP_221246022.1">
    <property type="nucleotide sequence ID" value="NZ_BMPW01000021.1"/>
</dbReference>
<evidence type="ECO:0000313" key="2">
    <source>
        <dbReference type="Proteomes" id="UP000590749"/>
    </source>
</evidence>
<evidence type="ECO:0000313" key="1">
    <source>
        <dbReference type="EMBL" id="MBB3099403.1"/>
    </source>
</evidence>
<accession>A0A7W5ANC4</accession>
<gene>
    <name evidence="1" type="ORF">FHR83_007109</name>
</gene>
<proteinExistence type="predicted"/>
<evidence type="ECO:0008006" key="3">
    <source>
        <dbReference type="Google" id="ProtNLM"/>
    </source>
</evidence>
<keyword evidence="2" id="KW-1185">Reference proteome</keyword>
<sequence length="284" mass="30997">MRLQLVSSNDIIWLDEVSRFGVGVEATVGVTGLGMPEVSLNWVESAGDGAVFRNERKRPRDIDIPLHIVGSSRNDLKWWMDRLALMVSGPFALQWVEDNGTYWTLNAYRTGGMGYTYGVDTRGSRDLNTVLTVRAGDPYWTYSQSSREVVTAATPRGNFVTKFHKIRVASSQAMGGMILRNPGTAKAYPQWDVTGPAQNIRLISSTGERLQWTGSLTAGQTLRINTQTGAVTDHTGANRYADLASAPRMWTIPPGVITAVAAMDGAASTSSIACTWRPRSLLVV</sequence>